<feature type="non-terminal residue" evidence="1">
    <location>
        <position position="119"/>
    </location>
</feature>
<evidence type="ECO:0000313" key="1">
    <source>
        <dbReference type="EMBL" id="JAC76790.1"/>
    </source>
</evidence>
<reference evidence="1" key="1">
    <citation type="submission" date="2014-05" db="EMBL/GenBank/DDBJ databases">
        <title>The transcriptome of the halophilic microalga Tetraselmis sp. GSL018 isolated from the Great Salt Lake, Utah.</title>
        <authorList>
            <person name="Jinkerson R.E."/>
            <person name="D'Adamo S."/>
            <person name="Posewitz M.C."/>
        </authorList>
    </citation>
    <scope>NUCLEOTIDE SEQUENCE</scope>
    <source>
        <strain evidence="1">GSL018</strain>
    </source>
</reference>
<gene>
    <name evidence="1" type="ORF">TSPGSL018_19255</name>
</gene>
<proteinExistence type="predicted"/>
<dbReference type="EMBL" id="GBEZ01008770">
    <property type="protein sequence ID" value="JAC76790.1"/>
    <property type="molecule type" value="Transcribed_RNA"/>
</dbReference>
<protein>
    <submittedName>
        <fullName evidence="1">Uncharacterized protein</fullName>
    </submittedName>
</protein>
<accession>A0A061S1J1</accession>
<dbReference type="AlphaFoldDB" id="A0A061S1J1"/>
<feature type="non-terminal residue" evidence="1">
    <location>
        <position position="1"/>
    </location>
</feature>
<sequence>FCSKLFGEIAFNFCTTSAVCLKLLREGLVIPAATLTTLAALASLVETIGLELRWTLTRRRNADTQGITLGALTVPNLLLSKPAGTDYLSCNFFSLGDLGATVALASSALFLGSLIFRSG</sequence>
<organism evidence="1">
    <name type="scientific">Tetraselmis sp. GSL018</name>
    <dbReference type="NCBI Taxonomy" id="582737"/>
    <lineage>
        <taxon>Eukaryota</taxon>
        <taxon>Viridiplantae</taxon>
        <taxon>Chlorophyta</taxon>
        <taxon>core chlorophytes</taxon>
        <taxon>Chlorodendrophyceae</taxon>
        <taxon>Chlorodendrales</taxon>
        <taxon>Chlorodendraceae</taxon>
        <taxon>Tetraselmis</taxon>
    </lineage>
</organism>
<name>A0A061S1J1_9CHLO</name>